<dbReference type="GO" id="GO:1901137">
    <property type="term" value="P:carbohydrate derivative biosynthetic process"/>
    <property type="evidence" value="ECO:0007669"/>
    <property type="project" value="UniProtKB-ARBA"/>
</dbReference>
<dbReference type="OrthoDB" id="3646807at2"/>
<dbReference type="PANTHER" id="PTHR45947:SF3">
    <property type="entry name" value="SULFOQUINOVOSYL TRANSFERASE SQD2"/>
    <property type="match status" value="1"/>
</dbReference>
<dbReference type="RefSeq" id="WP_093088980.1">
    <property type="nucleotide sequence ID" value="NZ_FNBE01000018.1"/>
</dbReference>
<dbReference type="Gene3D" id="3.40.50.2000">
    <property type="entry name" value="Glycogen Phosphorylase B"/>
    <property type="match status" value="2"/>
</dbReference>
<evidence type="ECO:0000259" key="4">
    <source>
        <dbReference type="Pfam" id="PF13439"/>
    </source>
</evidence>
<evidence type="ECO:0000256" key="2">
    <source>
        <dbReference type="ARBA" id="ARBA00022679"/>
    </source>
</evidence>
<feature type="domain" description="Glycosyltransferase subfamily 4-like N-terminal" evidence="4">
    <location>
        <begin position="20"/>
        <end position="186"/>
    </location>
</feature>
<dbReference type="SUPFAM" id="SSF53756">
    <property type="entry name" value="UDP-Glycosyltransferase/glycogen phosphorylase"/>
    <property type="match status" value="1"/>
</dbReference>
<dbReference type="STRING" id="366584.SAMN05216377_11881"/>
<dbReference type="Pfam" id="PF13439">
    <property type="entry name" value="Glyco_transf_4"/>
    <property type="match status" value="1"/>
</dbReference>
<keyword evidence="1" id="KW-0328">Glycosyltransferase</keyword>
<feature type="domain" description="Glycosyl transferase family 1" evidence="3">
    <location>
        <begin position="196"/>
        <end position="356"/>
    </location>
</feature>
<sequence>MSTTKGRILHVSPSFARRDGGPSEVLRNLPSVLTNRGYTISLATTDKGAERGEAADFPNAHIARARWPNSWTFSPSLVRPLSNLIAQADLVHIHSVNTFPTAAAIHLALHLKKPFIIEPHGAMDDYHWNQSRAQKELYTLLIERRAFQRSAGFIVSSEIEETGVRKRFAGALNPPQVLRLPLGVDDSLFSLESKSRLTELPSTILFLSRISHKKNLDKLLIAVSLSPLRDLDVRIRVAGPIDPSLRYDPRQLATQLGVADRVTFLGSVAGSSRSRELQKADLFVLASEDESFGVAPAEAMAAGCPVAVTERVGLAASASRESAVALISSDPTRLSSELSQLLQDKASLQQLAKDGRVYAHRNFRWSVVADKLCSIYAEVLHPTRGKAE</sequence>
<keyword evidence="6" id="KW-1185">Reference proteome</keyword>
<evidence type="ECO:0000256" key="1">
    <source>
        <dbReference type="ARBA" id="ARBA00022676"/>
    </source>
</evidence>
<name>A0A1G7ZAD5_PSEOR</name>
<evidence type="ECO:0000313" key="6">
    <source>
        <dbReference type="Proteomes" id="UP000198967"/>
    </source>
</evidence>
<organism evidence="5 6">
    <name type="scientific">Pseudonocardia oroxyli</name>
    <dbReference type="NCBI Taxonomy" id="366584"/>
    <lineage>
        <taxon>Bacteria</taxon>
        <taxon>Bacillati</taxon>
        <taxon>Actinomycetota</taxon>
        <taxon>Actinomycetes</taxon>
        <taxon>Pseudonocardiales</taxon>
        <taxon>Pseudonocardiaceae</taxon>
        <taxon>Pseudonocardia</taxon>
    </lineage>
</organism>
<protein>
    <submittedName>
        <fullName evidence="5">Glycosyltransferase involved in cell wall bisynthesis</fullName>
    </submittedName>
</protein>
<dbReference type="InterPro" id="IPR001296">
    <property type="entry name" value="Glyco_trans_1"/>
</dbReference>
<gene>
    <name evidence="5" type="ORF">SAMN05216377_11881</name>
</gene>
<dbReference type="Proteomes" id="UP000198967">
    <property type="component" value="Unassembled WGS sequence"/>
</dbReference>
<reference evidence="5 6" key="1">
    <citation type="submission" date="2016-10" db="EMBL/GenBank/DDBJ databases">
        <authorList>
            <person name="de Groot N.N."/>
        </authorList>
    </citation>
    <scope>NUCLEOTIDE SEQUENCE [LARGE SCALE GENOMIC DNA]</scope>
    <source>
        <strain evidence="5 6">CGMCC 4.3143</strain>
    </source>
</reference>
<dbReference type="InterPro" id="IPR028098">
    <property type="entry name" value="Glyco_trans_4-like_N"/>
</dbReference>
<dbReference type="EMBL" id="FNBE01000018">
    <property type="protein sequence ID" value="SDH05722.1"/>
    <property type="molecule type" value="Genomic_DNA"/>
</dbReference>
<proteinExistence type="predicted"/>
<keyword evidence="2 5" id="KW-0808">Transferase</keyword>
<dbReference type="GO" id="GO:0016758">
    <property type="term" value="F:hexosyltransferase activity"/>
    <property type="evidence" value="ECO:0007669"/>
    <property type="project" value="TreeGrafter"/>
</dbReference>
<evidence type="ECO:0000313" key="5">
    <source>
        <dbReference type="EMBL" id="SDH05722.1"/>
    </source>
</evidence>
<accession>A0A1G7ZAD5</accession>
<dbReference type="Pfam" id="PF00534">
    <property type="entry name" value="Glycos_transf_1"/>
    <property type="match status" value="1"/>
</dbReference>
<dbReference type="PANTHER" id="PTHR45947">
    <property type="entry name" value="SULFOQUINOVOSYL TRANSFERASE SQD2"/>
    <property type="match status" value="1"/>
</dbReference>
<evidence type="ECO:0000259" key="3">
    <source>
        <dbReference type="Pfam" id="PF00534"/>
    </source>
</evidence>
<dbReference type="InterPro" id="IPR050194">
    <property type="entry name" value="Glycosyltransferase_grp1"/>
</dbReference>
<dbReference type="AlphaFoldDB" id="A0A1G7ZAD5"/>